<evidence type="ECO:0000256" key="3">
    <source>
        <dbReference type="ARBA" id="ARBA00022679"/>
    </source>
</evidence>
<organism evidence="5 6">
    <name type="scientific">Orenia metallireducens</name>
    <dbReference type="NCBI Taxonomy" id="1413210"/>
    <lineage>
        <taxon>Bacteria</taxon>
        <taxon>Bacillati</taxon>
        <taxon>Bacillota</taxon>
        <taxon>Clostridia</taxon>
        <taxon>Halanaerobiales</taxon>
        <taxon>Halobacteroidaceae</taxon>
        <taxon>Orenia</taxon>
    </lineage>
</organism>
<keyword evidence="3 5" id="KW-0808">Transferase</keyword>
<dbReference type="PANTHER" id="PTHR43191:SF2">
    <property type="entry name" value="RRNA METHYLTRANSFERASE 3, MITOCHONDRIAL"/>
    <property type="match status" value="1"/>
</dbReference>
<dbReference type="GO" id="GO:0003723">
    <property type="term" value="F:RNA binding"/>
    <property type="evidence" value="ECO:0007669"/>
    <property type="project" value="InterPro"/>
</dbReference>
<comment type="similarity">
    <text evidence="1">Belongs to the class IV-like SAM-binding methyltransferase superfamily. RNA methyltransferase TrmH family.</text>
</comment>
<name>A0A1C0AAX8_9FIRM</name>
<dbReference type="GO" id="GO:0032259">
    <property type="term" value="P:methylation"/>
    <property type="evidence" value="ECO:0007669"/>
    <property type="project" value="UniProtKB-KW"/>
</dbReference>
<dbReference type="Gene3D" id="3.40.1280.10">
    <property type="match status" value="1"/>
</dbReference>
<dbReference type="InterPro" id="IPR029064">
    <property type="entry name" value="Ribosomal_eL30-like_sf"/>
</dbReference>
<protein>
    <submittedName>
        <fullName evidence="5">tRNA methyltransferase</fullName>
    </submittedName>
</protein>
<proteinExistence type="inferred from homology"/>
<dbReference type="Gene3D" id="3.30.1330.30">
    <property type="match status" value="1"/>
</dbReference>
<evidence type="ECO:0000313" key="5">
    <source>
        <dbReference type="EMBL" id="OCL27520.1"/>
    </source>
</evidence>
<reference evidence="6" key="1">
    <citation type="submission" date="2016-07" db="EMBL/GenBank/DDBJ databases">
        <authorList>
            <person name="Florea S."/>
            <person name="Webb J.S."/>
            <person name="Jaromczyk J."/>
            <person name="Schardl C.L."/>
        </authorList>
    </citation>
    <scope>NUCLEOTIDE SEQUENCE [LARGE SCALE GENOMIC DNA]</scope>
    <source>
        <strain evidence="6">Z6</strain>
    </source>
</reference>
<dbReference type="InterPro" id="IPR013123">
    <property type="entry name" value="SpoU_subst-bd"/>
</dbReference>
<keyword evidence="6" id="KW-1185">Reference proteome</keyword>
<dbReference type="RefSeq" id="WP_068715345.1">
    <property type="nucleotide sequence ID" value="NZ_LWDV01000007.1"/>
</dbReference>
<dbReference type="AlphaFoldDB" id="A0A1C0AAX8"/>
<dbReference type="InterPro" id="IPR051259">
    <property type="entry name" value="rRNA_Methyltransferase"/>
</dbReference>
<dbReference type="SUPFAM" id="SSF75217">
    <property type="entry name" value="alpha/beta knot"/>
    <property type="match status" value="1"/>
</dbReference>
<dbReference type="InterPro" id="IPR001537">
    <property type="entry name" value="SpoU_MeTrfase"/>
</dbReference>
<dbReference type="SUPFAM" id="SSF55315">
    <property type="entry name" value="L30e-like"/>
    <property type="match status" value="1"/>
</dbReference>
<accession>A0A1C0AAX8</accession>
<evidence type="ECO:0000259" key="4">
    <source>
        <dbReference type="SMART" id="SM00967"/>
    </source>
</evidence>
<dbReference type="Pfam" id="PF22435">
    <property type="entry name" value="MRM3-like_sub_bind"/>
    <property type="match status" value="1"/>
</dbReference>
<dbReference type="GO" id="GO:0008173">
    <property type="term" value="F:RNA methyltransferase activity"/>
    <property type="evidence" value="ECO:0007669"/>
    <property type="project" value="InterPro"/>
</dbReference>
<dbReference type="GO" id="GO:0005737">
    <property type="term" value="C:cytoplasm"/>
    <property type="evidence" value="ECO:0007669"/>
    <property type="project" value="UniProtKB-ARBA"/>
</dbReference>
<dbReference type="EMBL" id="LWDV01000007">
    <property type="protein sequence ID" value="OCL27520.1"/>
    <property type="molecule type" value="Genomic_DNA"/>
</dbReference>
<evidence type="ECO:0000256" key="2">
    <source>
        <dbReference type="ARBA" id="ARBA00022603"/>
    </source>
</evidence>
<evidence type="ECO:0000256" key="1">
    <source>
        <dbReference type="ARBA" id="ARBA00007228"/>
    </source>
</evidence>
<comment type="caution">
    <text evidence="5">The sequence shown here is derived from an EMBL/GenBank/DDBJ whole genome shotgun (WGS) entry which is preliminary data.</text>
</comment>
<dbReference type="InterPro" id="IPR029026">
    <property type="entry name" value="tRNA_m1G_MTases_N"/>
</dbReference>
<dbReference type="OrthoDB" id="9794400at2"/>
<dbReference type="Pfam" id="PF00588">
    <property type="entry name" value="SpoU_methylase"/>
    <property type="match status" value="1"/>
</dbReference>
<dbReference type="CDD" id="cd18095">
    <property type="entry name" value="SpoU-like_rRNA-MTase"/>
    <property type="match status" value="1"/>
</dbReference>
<keyword evidence="2 5" id="KW-0489">Methyltransferase</keyword>
<dbReference type="Proteomes" id="UP000093514">
    <property type="component" value="Unassembled WGS sequence"/>
</dbReference>
<dbReference type="PANTHER" id="PTHR43191">
    <property type="entry name" value="RRNA METHYLTRANSFERASE 3"/>
    <property type="match status" value="1"/>
</dbReference>
<dbReference type="InterPro" id="IPR053888">
    <property type="entry name" value="MRM3-like_sub_bind"/>
</dbReference>
<dbReference type="InterPro" id="IPR029028">
    <property type="entry name" value="Alpha/beta_knot_MTases"/>
</dbReference>
<feature type="domain" description="RNA 2-O ribose methyltransferase substrate binding" evidence="4">
    <location>
        <begin position="30"/>
        <end position="106"/>
    </location>
</feature>
<reference evidence="5 6" key="2">
    <citation type="submission" date="2016-08" db="EMBL/GenBank/DDBJ databases">
        <title>Orenia metallireducens sp. nov. strain Z6, a Novel Metal-reducing Firmicute from the Deep Subsurface.</title>
        <authorList>
            <person name="Maxim B.I."/>
            <person name="Kenneth K."/>
            <person name="Flynn T.M."/>
            <person name="Oloughlin E.J."/>
            <person name="Locke R.A."/>
            <person name="Weber J.R."/>
            <person name="Egan S.M."/>
            <person name="Mackie R.I."/>
            <person name="Cann I.K."/>
        </authorList>
    </citation>
    <scope>NUCLEOTIDE SEQUENCE [LARGE SCALE GENOMIC DNA]</scope>
    <source>
        <strain evidence="5 6">Z6</strain>
    </source>
</reference>
<dbReference type="SMART" id="SM00967">
    <property type="entry name" value="SpoU_sub_bind"/>
    <property type="match status" value="1"/>
</dbReference>
<gene>
    <name evidence="5" type="ORF">U472_02850</name>
</gene>
<sequence>MRISSFTNDRIKYLRSLYRTKYIRQESKFVLEGVRIVEEAIKEDVNIEQVFYSEYLMRNQRGEELLADLRETGAEILEVDDEIIQKVADTESPQGILAIVEQVDYNLTDILTGDNKLILIVDQVQDPGNLGTIIRTADAAGVDGVITTKGTVSLYNQKTIRATMGSLFRMPVYWASDLKELKNILDDSGVKVVVGDINGDKYHFEVDCSSSTAIVVGNEGTGPRDELIEFADQLIKIPLVGDAESLNVAMAAGIMVYEAVRQRIVTNN</sequence>
<dbReference type="GO" id="GO:0006396">
    <property type="term" value="P:RNA processing"/>
    <property type="evidence" value="ECO:0007669"/>
    <property type="project" value="InterPro"/>
</dbReference>
<evidence type="ECO:0000313" key="6">
    <source>
        <dbReference type="Proteomes" id="UP000093514"/>
    </source>
</evidence>